<gene>
    <name evidence="1" type="ORF">OKA104_LOCUS53284</name>
</gene>
<reference evidence="1" key="1">
    <citation type="submission" date="2021-02" db="EMBL/GenBank/DDBJ databases">
        <authorList>
            <person name="Nowell W R."/>
        </authorList>
    </citation>
    <scope>NUCLEOTIDE SEQUENCE</scope>
</reference>
<feature type="non-terminal residue" evidence="1">
    <location>
        <position position="25"/>
    </location>
</feature>
<accession>A0A820RAY0</accession>
<organism evidence="1 2">
    <name type="scientific">Adineta steineri</name>
    <dbReference type="NCBI Taxonomy" id="433720"/>
    <lineage>
        <taxon>Eukaryota</taxon>
        <taxon>Metazoa</taxon>
        <taxon>Spiralia</taxon>
        <taxon>Gnathifera</taxon>
        <taxon>Rotifera</taxon>
        <taxon>Eurotatoria</taxon>
        <taxon>Bdelloidea</taxon>
        <taxon>Adinetida</taxon>
        <taxon>Adinetidae</taxon>
        <taxon>Adineta</taxon>
    </lineage>
</organism>
<dbReference type="AlphaFoldDB" id="A0A820RAY0"/>
<proteinExistence type="predicted"/>
<evidence type="ECO:0000313" key="1">
    <source>
        <dbReference type="EMBL" id="CAF4434770.1"/>
    </source>
</evidence>
<dbReference type="Proteomes" id="UP000663881">
    <property type="component" value="Unassembled WGS sequence"/>
</dbReference>
<comment type="caution">
    <text evidence="1">The sequence shown here is derived from an EMBL/GenBank/DDBJ whole genome shotgun (WGS) entry which is preliminary data.</text>
</comment>
<evidence type="ECO:0000313" key="2">
    <source>
        <dbReference type="Proteomes" id="UP000663881"/>
    </source>
</evidence>
<sequence>MNTEACIFLYYHGGVPIGAEVLSSE</sequence>
<name>A0A820RAY0_9BILA</name>
<protein>
    <submittedName>
        <fullName evidence="1">Uncharacterized protein</fullName>
    </submittedName>
</protein>
<dbReference type="EMBL" id="CAJOAY010032848">
    <property type="protein sequence ID" value="CAF4434770.1"/>
    <property type="molecule type" value="Genomic_DNA"/>
</dbReference>